<proteinExistence type="inferred from homology"/>
<keyword evidence="6 13" id="KW-0812">Transmembrane</keyword>
<dbReference type="GO" id="GO:0022904">
    <property type="term" value="P:respiratory electron transport chain"/>
    <property type="evidence" value="ECO:0007669"/>
    <property type="project" value="InterPro"/>
</dbReference>
<dbReference type="PANTHER" id="PTHR30529:SF1">
    <property type="entry name" value="CYTOCHROME B561 HOMOLOG 2"/>
    <property type="match status" value="1"/>
</dbReference>
<gene>
    <name evidence="15" type="ORF">SAMN04488038_1146</name>
</gene>
<dbReference type="GO" id="GO:0020037">
    <property type="term" value="F:heme binding"/>
    <property type="evidence" value="ECO:0007669"/>
    <property type="project" value="TreeGrafter"/>
</dbReference>
<comment type="cofactor">
    <cofactor evidence="1">
        <name>heme b</name>
        <dbReference type="ChEBI" id="CHEBI:60344"/>
    </cofactor>
</comment>
<evidence type="ECO:0000313" key="15">
    <source>
        <dbReference type="EMBL" id="SER01586.1"/>
    </source>
</evidence>
<organism evidence="15 16">
    <name type="scientific">Solimonas aquatica</name>
    <dbReference type="NCBI Taxonomy" id="489703"/>
    <lineage>
        <taxon>Bacteria</taxon>
        <taxon>Pseudomonadati</taxon>
        <taxon>Pseudomonadota</taxon>
        <taxon>Gammaproteobacteria</taxon>
        <taxon>Nevskiales</taxon>
        <taxon>Nevskiaceae</taxon>
        <taxon>Solimonas</taxon>
    </lineage>
</organism>
<keyword evidence="5" id="KW-0349">Heme</keyword>
<evidence type="ECO:0000259" key="14">
    <source>
        <dbReference type="Pfam" id="PF01292"/>
    </source>
</evidence>
<evidence type="ECO:0000256" key="5">
    <source>
        <dbReference type="ARBA" id="ARBA00022617"/>
    </source>
</evidence>
<dbReference type="OrthoDB" id="8589936at2"/>
<keyword evidence="16" id="KW-1185">Reference proteome</keyword>
<dbReference type="EMBL" id="FOFS01000014">
    <property type="protein sequence ID" value="SER01586.1"/>
    <property type="molecule type" value="Genomic_DNA"/>
</dbReference>
<evidence type="ECO:0000256" key="2">
    <source>
        <dbReference type="ARBA" id="ARBA00004651"/>
    </source>
</evidence>
<feature type="transmembrane region" description="Helical" evidence="13">
    <location>
        <begin position="47"/>
        <end position="67"/>
    </location>
</feature>
<accession>A0A1H9KQY8</accession>
<keyword evidence="3" id="KW-0813">Transport</keyword>
<keyword evidence="8" id="KW-0249">Electron transport</keyword>
<dbReference type="Gene3D" id="1.20.950.20">
    <property type="entry name" value="Transmembrane di-heme cytochromes, Chain C"/>
    <property type="match status" value="1"/>
</dbReference>
<evidence type="ECO:0000256" key="13">
    <source>
        <dbReference type="SAM" id="Phobius"/>
    </source>
</evidence>
<dbReference type="STRING" id="489703.SAMN04488038_1146"/>
<keyword evidence="9 13" id="KW-1133">Transmembrane helix</keyword>
<protein>
    <submittedName>
        <fullName evidence="15">Cytochrome b561</fullName>
    </submittedName>
</protein>
<evidence type="ECO:0000256" key="3">
    <source>
        <dbReference type="ARBA" id="ARBA00022448"/>
    </source>
</evidence>
<dbReference type="InterPro" id="IPR016174">
    <property type="entry name" value="Di-haem_cyt_TM"/>
</dbReference>
<keyword evidence="7" id="KW-0479">Metal-binding</keyword>
<keyword evidence="10" id="KW-0408">Iron</keyword>
<dbReference type="Proteomes" id="UP000199233">
    <property type="component" value="Unassembled WGS sequence"/>
</dbReference>
<evidence type="ECO:0000256" key="9">
    <source>
        <dbReference type="ARBA" id="ARBA00022989"/>
    </source>
</evidence>
<reference evidence="15 16" key="1">
    <citation type="submission" date="2016-10" db="EMBL/GenBank/DDBJ databases">
        <authorList>
            <person name="de Groot N.N."/>
        </authorList>
    </citation>
    <scope>NUCLEOTIDE SEQUENCE [LARGE SCALE GENOMIC DNA]</scope>
    <source>
        <strain evidence="15 16">DSM 25927</strain>
    </source>
</reference>
<feature type="transmembrane region" description="Helical" evidence="13">
    <location>
        <begin position="145"/>
        <end position="166"/>
    </location>
</feature>
<evidence type="ECO:0000256" key="11">
    <source>
        <dbReference type="ARBA" id="ARBA00023136"/>
    </source>
</evidence>
<dbReference type="InterPro" id="IPR052168">
    <property type="entry name" value="Cytochrome_b561_oxidase"/>
</dbReference>
<dbReference type="SUPFAM" id="SSF81342">
    <property type="entry name" value="Transmembrane di-heme cytochromes"/>
    <property type="match status" value="1"/>
</dbReference>
<dbReference type="PANTHER" id="PTHR30529">
    <property type="entry name" value="CYTOCHROME B561"/>
    <property type="match status" value="1"/>
</dbReference>
<dbReference type="GO" id="GO:0009055">
    <property type="term" value="F:electron transfer activity"/>
    <property type="evidence" value="ECO:0007669"/>
    <property type="project" value="InterPro"/>
</dbReference>
<evidence type="ECO:0000256" key="1">
    <source>
        <dbReference type="ARBA" id="ARBA00001970"/>
    </source>
</evidence>
<feature type="transmembrane region" description="Helical" evidence="13">
    <location>
        <begin position="94"/>
        <end position="124"/>
    </location>
</feature>
<evidence type="ECO:0000256" key="6">
    <source>
        <dbReference type="ARBA" id="ARBA00022692"/>
    </source>
</evidence>
<dbReference type="InterPro" id="IPR011577">
    <property type="entry name" value="Cyt_b561_bac/Ni-Hgenase"/>
</dbReference>
<evidence type="ECO:0000313" key="16">
    <source>
        <dbReference type="Proteomes" id="UP000199233"/>
    </source>
</evidence>
<dbReference type="AlphaFoldDB" id="A0A1H9KQY8"/>
<keyword evidence="4" id="KW-1003">Cell membrane</keyword>
<evidence type="ECO:0000256" key="7">
    <source>
        <dbReference type="ARBA" id="ARBA00022723"/>
    </source>
</evidence>
<evidence type="ECO:0000256" key="12">
    <source>
        <dbReference type="ARBA" id="ARBA00037975"/>
    </source>
</evidence>
<sequence length="181" mass="20428">MNTVPETHYSATAKWLHWLTLLLMLGGYTLGFIMADLPVSPTRLKMFVSHKWIGVTVFLLSLIRVLWRLAVPPPQPVAMPAWQRLASEYTHRAIYLMLFLLPLSGWLMSSAHGFQTVYLGVLPIPDLLHKDKALAETLEEVHESFALLMLALLAVHVAAALKHHLIDHDGSLRRMLPRRGA</sequence>
<dbReference type="GO" id="GO:0046872">
    <property type="term" value="F:metal ion binding"/>
    <property type="evidence" value="ECO:0007669"/>
    <property type="project" value="UniProtKB-KW"/>
</dbReference>
<name>A0A1H9KQY8_9GAMM</name>
<feature type="transmembrane region" description="Helical" evidence="13">
    <location>
        <begin position="15"/>
        <end position="35"/>
    </location>
</feature>
<evidence type="ECO:0000256" key="4">
    <source>
        <dbReference type="ARBA" id="ARBA00022475"/>
    </source>
</evidence>
<comment type="similarity">
    <text evidence="12">Belongs to the cytochrome b561 family.</text>
</comment>
<dbReference type="RefSeq" id="WP_093288798.1">
    <property type="nucleotide sequence ID" value="NZ_FOFS01000014.1"/>
</dbReference>
<dbReference type="Pfam" id="PF01292">
    <property type="entry name" value="Ni_hydr_CYTB"/>
    <property type="match status" value="1"/>
</dbReference>
<comment type="subcellular location">
    <subcellularLocation>
        <location evidence="2">Cell membrane</location>
        <topology evidence="2">Multi-pass membrane protein</topology>
    </subcellularLocation>
</comment>
<feature type="domain" description="Cytochrome b561 bacterial/Ni-hydrogenase" evidence="14">
    <location>
        <begin position="8"/>
        <end position="177"/>
    </location>
</feature>
<dbReference type="GO" id="GO:0005886">
    <property type="term" value="C:plasma membrane"/>
    <property type="evidence" value="ECO:0007669"/>
    <property type="project" value="UniProtKB-SubCell"/>
</dbReference>
<keyword evidence="11 13" id="KW-0472">Membrane</keyword>
<evidence type="ECO:0000256" key="8">
    <source>
        <dbReference type="ARBA" id="ARBA00022982"/>
    </source>
</evidence>
<evidence type="ECO:0000256" key="10">
    <source>
        <dbReference type="ARBA" id="ARBA00023004"/>
    </source>
</evidence>